<comment type="pathway">
    <text evidence="1">Amino-acid biosynthesis; L-threonine biosynthesis; L-threonine from L-aspartate: step 4/5.</text>
</comment>
<evidence type="ECO:0000256" key="9">
    <source>
        <dbReference type="ARBA" id="ARBA00022777"/>
    </source>
</evidence>
<keyword evidence="10" id="KW-0067">ATP-binding</keyword>
<evidence type="ECO:0000256" key="3">
    <source>
        <dbReference type="ARBA" id="ARBA00012078"/>
    </source>
</evidence>
<sequence>MVFTAAPVAGERNWVIRVPASSANIGPGFDVLGLALSRHLTLNVNLTPSSAEESQVLLCYDGEGANEAPLDPYKNLITRVALYVLLSHHLTFPAAIVKVDIKNQVPFGRGLGSSASAVVAGVLLGDALGDLKLSQERVKDYALMVERHPDNVTAALVGGFTGSFLRTLDASELAPSSIPLAEVLPAYPANAGPPVPGQEEPPQPPVCVGRHVRYGFSKDIGVVVVVPKFEVETAKARGALPNTYPRADVVFNLQRLAVLTASLSQSPLDANVIWEAMRDRVHQPQREGLIPGLSKILNHMTPATHPGLLGICLSGAGPTILALVSNEKGADSNAGTILTDDSEITLGESTTSGGATPQMTRIGEAIKALWKEEGINVEWLALTVDDEGATLKEL</sequence>
<gene>
    <name evidence="13" type="ORF">BZ3500_MVSOF-1268-A1-R1_CHR2-3G05271</name>
</gene>
<dbReference type="PANTHER" id="PTHR20861">
    <property type="entry name" value="HOMOSERINE/4-DIPHOSPHOCYTIDYL-2-C-METHYL-D-ERYTHRITOL KINASE"/>
    <property type="match status" value="1"/>
</dbReference>
<evidence type="ECO:0000256" key="4">
    <source>
        <dbReference type="ARBA" id="ARBA00017858"/>
    </source>
</evidence>
<dbReference type="Proteomes" id="UP000249723">
    <property type="component" value="Unassembled WGS sequence"/>
</dbReference>
<reference evidence="14" key="1">
    <citation type="submission" date="2016-10" db="EMBL/GenBank/DDBJ databases">
        <authorList>
            <person name="Jeantristanb JTB J.-T."/>
            <person name="Ricardo R."/>
        </authorList>
    </citation>
    <scope>NUCLEOTIDE SEQUENCE [LARGE SCALE GENOMIC DNA]</scope>
</reference>
<dbReference type="NCBIfam" id="TIGR00191">
    <property type="entry name" value="thrB"/>
    <property type="match status" value="1"/>
</dbReference>
<evidence type="ECO:0000256" key="2">
    <source>
        <dbReference type="ARBA" id="ARBA00007370"/>
    </source>
</evidence>
<dbReference type="AlphaFoldDB" id="A0A2X0KXH8"/>
<keyword evidence="8" id="KW-0547">Nucleotide-binding</keyword>
<dbReference type="GO" id="GO:0005524">
    <property type="term" value="F:ATP binding"/>
    <property type="evidence" value="ECO:0007669"/>
    <property type="project" value="UniProtKB-KW"/>
</dbReference>
<keyword evidence="7" id="KW-0791">Threonine biosynthesis</keyword>
<dbReference type="EC" id="2.7.1.39" evidence="3"/>
<dbReference type="PROSITE" id="PS00627">
    <property type="entry name" value="GHMP_KINASES_ATP"/>
    <property type="match status" value="1"/>
</dbReference>
<comment type="catalytic activity">
    <reaction evidence="11">
        <text>L-homoserine + ATP = O-phospho-L-homoserine + ADP + H(+)</text>
        <dbReference type="Rhea" id="RHEA:13985"/>
        <dbReference type="ChEBI" id="CHEBI:15378"/>
        <dbReference type="ChEBI" id="CHEBI:30616"/>
        <dbReference type="ChEBI" id="CHEBI:57476"/>
        <dbReference type="ChEBI" id="CHEBI:57590"/>
        <dbReference type="ChEBI" id="CHEBI:456216"/>
        <dbReference type="EC" id="2.7.1.39"/>
    </reaction>
    <physiologicalReaction direction="left-to-right" evidence="11">
        <dbReference type="Rhea" id="RHEA:13986"/>
    </physiologicalReaction>
</comment>
<dbReference type="STRING" id="289078.A0A2X0KXH8"/>
<dbReference type="PANTHER" id="PTHR20861:SF1">
    <property type="entry name" value="HOMOSERINE KINASE"/>
    <property type="match status" value="1"/>
</dbReference>
<keyword evidence="9" id="KW-0418">Kinase</keyword>
<dbReference type="OrthoDB" id="195231at2759"/>
<evidence type="ECO:0000256" key="10">
    <source>
        <dbReference type="ARBA" id="ARBA00022840"/>
    </source>
</evidence>
<dbReference type="InterPro" id="IPR006203">
    <property type="entry name" value="GHMP_knse_ATP-bd_CS"/>
</dbReference>
<comment type="similarity">
    <text evidence="2">Belongs to the GHMP kinase family. Homoserine kinase subfamily.</text>
</comment>
<evidence type="ECO:0000256" key="5">
    <source>
        <dbReference type="ARBA" id="ARBA00022605"/>
    </source>
</evidence>
<organism evidence="13 14">
    <name type="scientific">Microbotryum saponariae</name>
    <dbReference type="NCBI Taxonomy" id="289078"/>
    <lineage>
        <taxon>Eukaryota</taxon>
        <taxon>Fungi</taxon>
        <taxon>Dikarya</taxon>
        <taxon>Basidiomycota</taxon>
        <taxon>Pucciniomycotina</taxon>
        <taxon>Microbotryomycetes</taxon>
        <taxon>Microbotryales</taxon>
        <taxon>Microbotryaceae</taxon>
        <taxon>Microbotryum</taxon>
    </lineage>
</organism>
<accession>A0A2X0KXH8</accession>
<dbReference type="SUPFAM" id="SSF55060">
    <property type="entry name" value="GHMP Kinase, C-terminal domain"/>
    <property type="match status" value="1"/>
</dbReference>
<evidence type="ECO:0000313" key="13">
    <source>
        <dbReference type="EMBL" id="SCZ87803.1"/>
    </source>
</evidence>
<evidence type="ECO:0000259" key="12">
    <source>
        <dbReference type="Pfam" id="PF00288"/>
    </source>
</evidence>
<dbReference type="PRINTS" id="PR00958">
    <property type="entry name" value="HOMSERKINASE"/>
</dbReference>
<dbReference type="SUPFAM" id="SSF54211">
    <property type="entry name" value="Ribosomal protein S5 domain 2-like"/>
    <property type="match status" value="1"/>
</dbReference>
<dbReference type="Gene3D" id="3.30.70.890">
    <property type="entry name" value="GHMP kinase, C-terminal domain"/>
    <property type="match status" value="1"/>
</dbReference>
<evidence type="ECO:0000256" key="7">
    <source>
        <dbReference type="ARBA" id="ARBA00022697"/>
    </source>
</evidence>
<keyword evidence="5" id="KW-0028">Amino-acid biosynthesis</keyword>
<evidence type="ECO:0000256" key="11">
    <source>
        <dbReference type="ARBA" id="ARBA00049913"/>
    </source>
</evidence>
<dbReference type="HAMAP" id="MF_00384">
    <property type="entry name" value="Homoser_kinase"/>
    <property type="match status" value="1"/>
</dbReference>
<evidence type="ECO:0000256" key="1">
    <source>
        <dbReference type="ARBA" id="ARBA00005015"/>
    </source>
</evidence>
<dbReference type="GO" id="GO:0004413">
    <property type="term" value="F:homoserine kinase activity"/>
    <property type="evidence" value="ECO:0007669"/>
    <property type="project" value="UniProtKB-EC"/>
</dbReference>
<dbReference type="UniPathway" id="UPA00050">
    <property type="reaction ID" value="UER00064"/>
</dbReference>
<dbReference type="InterPro" id="IPR000870">
    <property type="entry name" value="Homoserine_kinase"/>
</dbReference>
<proteinExistence type="inferred from homology"/>
<keyword evidence="14" id="KW-1185">Reference proteome</keyword>
<dbReference type="InterPro" id="IPR014721">
    <property type="entry name" value="Ribsml_uS5_D2-typ_fold_subgr"/>
</dbReference>
<dbReference type="Pfam" id="PF00288">
    <property type="entry name" value="GHMP_kinases_N"/>
    <property type="match status" value="1"/>
</dbReference>
<name>A0A2X0KXH8_9BASI</name>
<dbReference type="InterPro" id="IPR020568">
    <property type="entry name" value="Ribosomal_Su5_D2-typ_SF"/>
</dbReference>
<feature type="domain" description="GHMP kinase N-terminal" evidence="12">
    <location>
        <begin position="75"/>
        <end position="159"/>
    </location>
</feature>
<evidence type="ECO:0000256" key="6">
    <source>
        <dbReference type="ARBA" id="ARBA00022679"/>
    </source>
</evidence>
<protein>
    <recommendedName>
        <fullName evidence="4">Homoserine kinase</fullName>
        <ecNumber evidence="3">2.7.1.39</ecNumber>
    </recommendedName>
</protein>
<dbReference type="GO" id="GO:0009088">
    <property type="term" value="P:threonine biosynthetic process"/>
    <property type="evidence" value="ECO:0007669"/>
    <property type="project" value="UniProtKB-UniPathway"/>
</dbReference>
<dbReference type="InterPro" id="IPR036554">
    <property type="entry name" value="GHMP_kinase_C_sf"/>
</dbReference>
<dbReference type="EMBL" id="FMWP01000011">
    <property type="protein sequence ID" value="SCZ87803.1"/>
    <property type="molecule type" value="Genomic_DNA"/>
</dbReference>
<dbReference type="Gene3D" id="3.30.230.10">
    <property type="match status" value="1"/>
</dbReference>
<keyword evidence="6" id="KW-0808">Transferase</keyword>
<dbReference type="InterPro" id="IPR006204">
    <property type="entry name" value="GHMP_kinase_N_dom"/>
</dbReference>
<evidence type="ECO:0000313" key="14">
    <source>
        <dbReference type="Proteomes" id="UP000249723"/>
    </source>
</evidence>
<evidence type="ECO:0000256" key="8">
    <source>
        <dbReference type="ARBA" id="ARBA00022741"/>
    </source>
</evidence>